<accession>A0ABR8C3K6</accession>
<comment type="caution">
    <text evidence="1">The sequence shown here is derived from an EMBL/GenBank/DDBJ whole genome shotgun (WGS) entry which is preliminary data.</text>
</comment>
<proteinExistence type="predicted"/>
<name>A0ABR8C3K6_9CYAN</name>
<organism evidence="1 2">
    <name type="scientific">Phormidium tenue FACHB-1050</name>
    <dbReference type="NCBI Taxonomy" id="2692857"/>
    <lineage>
        <taxon>Bacteria</taxon>
        <taxon>Bacillati</taxon>
        <taxon>Cyanobacteriota</taxon>
        <taxon>Cyanophyceae</taxon>
        <taxon>Oscillatoriophycideae</taxon>
        <taxon>Oscillatoriales</taxon>
        <taxon>Oscillatoriaceae</taxon>
        <taxon>Phormidium</taxon>
    </lineage>
</organism>
<evidence type="ECO:0000313" key="1">
    <source>
        <dbReference type="EMBL" id="MBD2315334.1"/>
    </source>
</evidence>
<keyword evidence="2" id="KW-1185">Reference proteome</keyword>
<evidence type="ECO:0000313" key="2">
    <source>
        <dbReference type="Proteomes" id="UP000618445"/>
    </source>
</evidence>
<protein>
    <submittedName>
        <fullName evidence="1">Uncharacterized protein</fullName>
    </submittedName>
</protein>
<sequence>MAITSKITFDNLRSNMVCGLTAAIGSLPLARAFSVASGTGTIAGLYGASSRSIFINA</sequence>
<reference evidence="1 2" key="1">
    <citation type="journal article" date="2020" name="ISME J.">
        <title>Comparative genomics reveals insights into cyanobacterial evolution and habitat adaptation.</title>
        <authorList>
            <person name="Chen M.Y."/>
            <person name="Teng W.K."/>
            <person name="Zhao L."/>
            <person name="Hu C.X."/>
            <person name="Zhou Y.K."/>
            <person name="Han B.P."/>
            <person name="Song L.R."/>
            <person name="Shu W.S."/>
        </authorList>
    </citation>
    <scope>NUCLEOTIDE SEQUENCE [LARGE SCALE GENOMIC DNA]</scope>
    <source>
        <strain evidence="1 2">FACHB-1050</strain>
    </source>
</reference>
<dbReference type="Proteomes" id="UP000618445">
    <property type="component" value="Unassembled WGS sequence"/>
</dbReference>
<gene>
    <name evidence="1" type="ORF">H6G05_00545</name>
</gene>
<dbReference type="EMBL" id="JACJQY010000001">
    <property type="protein sequence ID" value="MBD2315334.1"/>
    <property type="molecule type" value="Genomic_DNA"/>
</dbReference>